<dbReference type="InterPro" id="IPR043502">
    <property type="entry name" value="DNA/RNA_pol_sf"/>
</dbReference>
<sequence>MPEIDNLISMFEFDDLVNMISLGTALNINPFLNDALRPQMQTPQDFKQEYPYFTVEYQKKKPFTRPLDRSIAQLPPEKLFTEFCDRIPPPISNINSSDYVFVEANTIVQMRHLKLFNRPERPRPSRIETQLSQAIQRVEKLMDIPDKLQFPEKNALRSVPFYNKRSSGYYYWLQRLNTREKANFVAQIDAEQAYDALMAGRTVNPHLYRICGKGKATLKSKLSDNSLITGRLILLTTQRDIKLNGITENYLTEHYIDKKYPVGFGLSWWHGGSDAFIERMKPYDTFYCLDAKKFDANIDGWMVKMAIGILRKQYIDGTDSRYDTYWNFIYSGLVDTPIFRDDGIAFEKHVGSTTGHSHNTLVQSIITLIIAYAAIIVANPHLSCDYIFENTWVESLGDDNIIAIRGNMKRLTALELAKVTMEHFGIDWSGAKSFRTSTLVDQEACSFSGVQFLGKYFRKADIESDPPNAQGHYLPYRPASETFLKLLFTTKNLKILEMYMEMRNWLDLYLDWLEGVLKGDLPKRWTDDDIRKFQHGQRNTGLILPDCKRITYEQWVDMVVTPRK</sequence>
<comment type="caution">
    <text evidence="2">The sequence shown here is derived from an EMBL/GenBank/DDBJ whole genome shotgun (WGS) entry which is preliminary data.</text>
</comment>
<name>A0ABR3B2D2_PHYBL</name>
<dbReference type="PROSITE" id="PS50507">
    <property type="entry name" value="RDRP_SSRNA_POS"/>
    <property type="match status" value="1"/>
</dbReference>
<gene>
    <name evidence="2" type="ORF">J3Q64DRAFT_1697491</name>
</gene>
<dbReference type="InterPro" id="IPR001205">
    <property type="entry name" value="RNA-dir_pol_C"/>
</dbReference>
<evidence type="ECO:0000313" key="3">
    <source>
        <dbReference type="Proteomes" id="UP001448207"/>
    </source>
</evidence>
<dbReference type="SUPFAM" id="SSF56672">
    <property type="entry name" value="DNA/RNA polymerases"/>
    <property type="match status" value="1"/>
</dbReference>
<protein>
    <recommendedName>
        <fullName evidence="1">RdRp catalytic domain-containing protein</fullName>
    </recommendedName>
</protein>
<dbReference type="InterPro" id="IPR007094">
    <property type="entry name" value="RNA-dir_pol_PSvirus"/>
</dbReference>
<organism evidence="2 3">
    <name type="scientific">Phycomyces blakesleeanus</name>
    <dbReference type="NCBI Taxonomy" id="4837"/>
    <lineage>
        <taxon>Eukaryota</taxon>
        <taxon>Fungi</taxon>
        <taxon>Fungi incertae sedis</taxon>
        <taxon>Mucoromycota</taxon>
        <taxon>Mucoromycotina</taxon>
        <taxon>Mucoromycetes</taxon>
        <taxon>Mucorales</taxon>
        <taxon>Phycomycetaceae</taxon>
        <taxon>Phycomyces</taxon>
    </lineage>
</organism>
<dbReference type="Proteomes" id="UP001448207">
    <property type="component" value="Unassembled WGS sequence"/>
</dbReference>
<accession>A0ABR3B2D2</accession>
<evidence type="ECO:0000259" key="1">
    <source>
        <dbReference type="PROSITE" id="PS50507"/>
    </source>
</evidence>
<reference evidence="2 3" key="1">
    <citation type="submission" date="2024-04" db="EMBL/GenBank/DDBJ databases">
        <title>Symmetric and asymmetric DNA N6-adenine methylation regulates different biological responses in Mucorales.</title>
        <authorList>
            <consortium name="Lawrence Berkeley National Laboratory"/>
            <person name="Lax C."/>
            <person name="Mondo S.J."/>
            <person name="Osorio-Concepcion M."/>
            <person name="Muszewska A."/>
            <person name="Corrochano-Luque M."/>
            <person name="Gutierrez G."/>
            <person name="Riley R."/>
            <person name="Lipzen A."/>
            <person name="Guo J."/>
            <person name="Hundley H."/>
            <person name="Amirebrahimi M."/>
            <person name="Ng V."/>
            <person name="Lorenzo-Gutierrez D."/>
            <person name="Binder U."/>
            <person name="Yang J."/>
            <person name="Song Y."/>
            <person name="Canovas D."/>
            <person name="Navarro E."/>
            <person name="Freitag M."/>
            <person name="Gabaldon T."/>
            <person name="Grigoriev I.V."/>
            <person name="Corrochano L.M."/>
            <person name="Nicolas F.E."/>
            <person name="Garre V."/>
        </authorList>
    </citation>
    <scope>NUCLEOTIDE SEQUENCE [LARGE SCALE GENOMIC DNA]</scope>
    <source>
        <strain evidence="2 3">L51</strain>
    </source>
</reference>
<proteinExistence type="predicted"/>
<dbReference type="EMBL" id="JBCLYO010000006">
    <property type="protein sequence ID" value="KAL0087716.1"/>
    <property type="molecule type" value="Genomic_DNA"/>
</dbReference>
<evidence type="ECO:0000313" key="2">
    <source>
        <dbReference type="EMBL" id="KAL0087716.1"/>
    </source>
</evidence>
<dbReference type="Gene3D" id="3.30.70.270">
    <property type="match status" value="1"/>
</dbReference>
<feature type="domain" description="RdRp catalytic" evidence="1">
    <location>
        <begin position="284"/>
        <end position="412"/>
    </location>
</feature>
<keyword evidence="3" id="KW-1185">Reference proteome</keyword>
<dbReference type="InterPro" id="IPR043128">
    <property type="entry name" value="Rev_trsase/Diguanyl_cyclase"/>
</dbReference>
<dbReference type="Pfam" id="PF00680">
    <property type="entry name" value="RdRP_1"/>
    <property type="match status" value="1"/>
</dbReference>